<dbReference type="InterPro" id="IPR050595">
    <property type="entry name" value="Bact_response_regulator"/>
</dbReference>
<protein>
    <submittedName>
        <fullName evidence="6">Hpt domain-containing response regulator</fullName>
    </submittedName>
</protein>
<accession>A0A8B6X178</accession>
<evidence type="ECO:0000313" key="5">
    <source>
        <dbReference type="Proteomes" id="UP000675920"/>
    </source>
</evidence>
<dbReference type="InterPro" id="IPR001789">
    <property type="entry name" value="Sig_transdc_resp-reg_receiver"/>
</dbReference>
<name>A0A8B6X178_9BURK</name>
<dbReference type="Pfam" id="PF01627">
    <property type="entry name" value="Hpt"/>
    <property type="match status" value="1"/>
</dbReference>
<sequence length="217" mass="23509">MTAPLRRVLLVEDSPVLRRLFALWCEHAGCAVTTAPGLRAAEALLDELAPEAMPELLVADFELGDGAAFHLFERVGAPVIVCSGHERRALPDGHDARVAAWLRKPVSRAEFVAALDAALGRSEPSVSPRDLALRAAYEAERSKEFTELVRELTDGLLDDARRRAHRFAGVAAVFRDEPMADVARRVEQAALAGEARVALDTLRACPDFNAASPKAQP</sequence>
<organism evidence="5 6">
    <name type="scientific">Derxia gummosa DSM 723</name>
    <dbReference type="NCBI Taxonomy" id="1121388"/>
    <lineage>
        <taxon>Bacteria</taxon>
        <taxon>Pseudomonadati</taxon>
        <taxon>Pseudomonadota</taxon>
        <taxon>Betaproteobacteria</taxon>
        <taxon>Burkholderiales</taxon>
        <taxon>Alcaligenaceae</taxon>
        <taxon>Derxia</taxon>
    </lineage>
</organism>
<dbReference type="InterPro" id="IPR011006">
    <property type="entry name" value="CheY-like_superfamily"/>
</dbReference>
<dbReference type="GO" id="GO:0004672">
    <property type="term" value="F:protein kinase activity"/>
    <property type="evidence" value="ECO:0007669"/>
    <property type="project" value="UniProtKB-ARBA"/>
</dbReference>
<reference evidence="6" key="4">
    <citation type="journal article" date="2006" name="J. Bacteriol.">
        <title>Structural classification of bacterial response regulators: diversity of output domains and domain combinations.</title>
        <authorList>
            <person name="Galperin M.Y."/>
        </authorList>
    </citation>
    <scope>NUCLEOTIDE SEQUENCE</scope>
</reference>
<evidence type="ECO:0000256" key="2">
    <source>
        <dbReference type="ARBA" id="ARBA00023012"/>
    </source>
</evidence>
<dbReference type="SUPFAM" id="SSF52172">
    <property type="entry name" value="CheY-like"/>
    <property type="match status" value="1"/>
</dbReference>
<evidence type="ECO:0000256" key="3">
    <source>
        <dbReference type="PROSITE-ProRule" id="PRU00169"/>
    </source>
</evidence>
<dbReference type="Proteomes" id="UP000675920">
    <property type="component" value="Unplaced"/>
</dbReference>
<keyword evidence="5" id="KW-1185">Reference proteome</keyword>
<feature type="modified residue" description="4-aspartylphosphate" evidence="3">
    <location>
        <position position="60"/>
    </location>
</feature>
<dbReference type="OrthoDB" id="9808195at2"/>
<reference evidence="6" key="2">
    <citation type="journal article" date="2000" name="Annu. Rev. Biochem.">
        <title>Two-component signal transduction.</title>
        <authorList>
            <person name="Stock A.M."/>
            <person name="Robinson V.L."/>
            <person name="Goudreau P.N."/>
        </authorList>
    </citation>
    <scope>NUCLEOTIDE SEQUENCE</scope>
</reference>
<reference evidence="6" key="5">
    <citation type="journal article" date="2010" name="Curr. Opin. Microbiol.">
        <title>Diversity of structure and function of response regulator output domains.</title>
        <authorList>
            <person name="Galperin M.Y."/>
        </authorList>
    </citation>
    <scope>NUCLEOTIDE SEQUENCE</scope>
</reference>
<dbReference type="Pfam" id="PF00072">
    <property type="entry name" value="Response_reg"/>
    <property type="match status" value="1"/>
</dbReference>
<reference evidence="6" key="3">
    <citation type="journal article" date="2001" name="Trends Biochem. Sci.">
        <title>Histidine kinases and response regulator proteins in two-component signaling systems.</title>
        <authorList>
            <person name="West A.H."/>
            <person name="Stock A.M."/>
        </authorList>
    </citation>
    <scope>NUCLEOTIDE SEQUENCE</scope>
</reference>
<dbReference type="GO" id="GO:0000160">
    <property type="term" value="P:phosphorelay signal transduction system"/>
    <property type="evidence" value="ECO:0007669"/>
    <property type="project" value="UniProtKB-KW"/>
</dbReference>
<evidence type="ECO:0000259" key="4">
    <source>
        <dbReference type="PROSITE" id="PS50110"/>
    </source>
</evidence>
<reference evidence="6" key="1">
    <citation type="journal article" date="1997" name="Cell">
        <title>Insights into multistep phosphorelay from the crystal structure of the C-terminal HPt domain of ArcB.</title>
        <authorList>
            <person name="Kato M."/>
            <person name="Mizuno T."/>
            <person name="Shimizu T."/>
            <person name="Hakoshima T."/>
        </authorList>
    </citation>
    <scope>NUCLEOTIDE SEQUENCE</scope>
</reference>
<evidence type="ECO:0000256" key="1">
    <source>
        <dbReference type="ARBA" id="ARBA00022553"/>
    </source>
</evidence>
<dbReference type="InterPro" id="IPR008207">
    <property type="entry name" value="Sig_transdc_His_kin_Hpt_dom"/>
</dbReference>
<reference evidence="6" key="6">
    <citation type="journal article" date="2019" name="Annu. Rev. Microbiol.">
        <title>Structural Basis of Response Regulator Function.</title>
        <authorList>
            <person name="Gao R."/>
            <person name="Bouillet S."/>
            <person name="Stock A.M."/>
        </authorList>
    </citation>
    <scope>NUCLEOTIDE SEQUENCE</scope>
</reference>
<dbReference type="InterPro" id="IPR036641">
    <property type="entry name" value="HPT_dom_sf"/>
</dbReference>
<dbReference type="PANTHER" id="PTHR44591">
    <property type="entry name" value="STRESS RESPONSE REGULATOR PROTEIN 1"/>
    <property type="match status" value="1"/>
</dbReference>
<dbReference type="SUPFAM" id="SSF47226">
    <property type="entry name" value="Histidine-containing phosphotransfer domain, HPT domain"/>
    <property type="match status" value="1"/>
</dbReference>
<evidence type="ECO:0000313" key="6">
    <source>
        <dbReference type="RefSeq" id="WP_028310127.1"/>
    </source>
</evidence>
<reference evidence="6" key="7">
    <citation type="submission" date="2025-08" db="UniProtKB">
        <authorList>
            <consortium name="RefSeq"/>
        </authorList>
    </citation>
    <scope>IDENTIFICATION</scope>
</reference>
<feature type="domain" description="Response regulatory" evidence="4">
    <location>
        <begin position="7"/>
        <end position="119"/>
    </location>
</feature>
<proteinExistence type="predicted"/>
<dbReference type="CDD" id="cd00156">
    <property type="entry name" value="REC"/>
    <property type="match status" value="1"/>
</dbReference>
<dbReference type="PANTHER" id="PTHR44591:SF14">
    <property type="entry name" value="PROTEIN PILG"/>
    <property type="match status" value="1"/>
</dbReference>
<dbReference type="RefSeq" id="WP_028310127.1">
    <property type="nucleotide sequence ID" value="NZ_AXWS01000007.1"/>
</dbReference>
<dbReference type="AlphaFoldDB" id="A0A8B6X178"/>
<dbReference type="Gene3D" id="3.40.50.2300">
    <property type="match status" value="1"/>
</dbReference>
<dbReference type="SMART" id="SM00448">
    <property type="entry name" value="REC"/>
    <property type="match status" value="1"/>
</dbReference>
<dbReference type="PROSITE" id="PS50110">
    <property type="entry name" value="RESPONSE_REGULATORY"/>
    <property type="match status" value="1"/>
</dbReference>
<keyword evidence="2" id="KW-0902">Two-component regulatory system</keyword>
<keyword evidence="1 3" id="KW-0597">Phosphoprotein</keyword>